<dbReference type="GO" id="GO:0009330">
    <property type="term" value="C:DNA topoisomerase type II (double strand cut, ATP-hydrolyzing) complex"/>
    <property type="evidence" value="ECO:0007669"/>
    <property type="project" value="UniProtKB-ARBA"/>
</dbReference>
<dbReference type="InterPro" id="IPR005742">
    <property type="entry name" value="TopoIV_A_Gneg"/>
</dbReference>
<dbReference type="EMBL" id="FNJL01000001">
    <property type="protein sequence ID" value="SDO50109.1"/>
    <property type="molecule type" value="Genomic_DNA"/>
</dbReference>
<dbReference type="Pfam" id="PF03989">
    <property type="entry name" value="DNA_gyraseA_C"/>
    <property type="match status" value="2"/>
</dbReference>
<evidence type="ECO:0000256" key="3">
    <source>
        <dbReference type="ARBA" id="ARBA00023029"/>
    </source>
</evidence>
<evidence type="ECO:0000313" key="12">
    <source>
        <dbReference type="Proteomes" id="UP000199317"/>
    </source>
</evidence>
<dbReference type="CDD" id="cd00187">
    <property type="entry name" value="TOP4c"/>
    <property type="match status" value="1"/>
</dbReference>
<dbReference type="NCBIfam" id="NF004044">
    <property type="entry name" value="PRK05561.1"/>
    <property type="match status" value="1"/>
</dbReference>
<dbReference type="GO" id="GO:0019897">
    <property type="term" value="C:extrinsic component of plasma membrane"/>
    <property type="evidence" value="ECO:0007669"/>
    <property type="project" value="UniProtKB-UniRule"/>
</dbReference>
<dbReference type="SUPFAM" id="SSF56719">
    <property type="entry name" value="Type II DNA topoisomerase"/>
    <property type="match status" value="1"/>
</dbReference>
<evidence type="ECO:0000256" key="4">
    <source>
        <dbReference type="ARBA" id="ARBA00023125"/>
    </source>
</evidence>
<keyword evidence="12" id="KW-1185">Reference proteome</keyword>
<dbReference type="Gene3D" id="1.10.268.10">
    <property type="entry name" value="Topoisomerase, domain 3"/>
    <property type="match status" value="1"/>
</dbReference>
<comment type="function">
    <text evidence="7">Topoisomerase IV is essential for chromosome segregation. It relaxes supercoiled DNA. Performs the decatenation events required during the replication of a circular DNA molecule.</text>
</comment>
<feature type="site" description="Interaction with DNA" evidence="7">
    <location>
        <position position="51"/>
    </location>
</feature>
<evidence type="ECO:0000256" key="8">
    <source>
        <dbReference type="PROSITE-ProRule" id="PRU01384"/>
    </source>
</evidence>
<dbReference type="InterPro" id="IPR002205">
    <property type="entry name" value="Topo_IIA_dom_A"/>
</dbReference>
<keyword evidence="3 7" id="KW-0799">Topoisomerase</keyword>
<dbReference type="InterPro" id="IPR013760">
    <property type="entry name" value="Topo_IIA-like_dom_sf"/>
</dbReference>
<dbReference type="AlphaFoldDB" id="A0A1H0K2L7"/>
<dbReference type="InterPro" id="IPR013758">
    <property type="entry name" value="Topo_IIA_A/C_ab"/>
</dbReference>
<dbReference type="PANTHER" id="PTHR43493">
    <property type="entry name" value="DNA GYRASE/TOPOISOMERASE SUBUNIT A"/>
    <property type="match status" value="1"/>
</dbReference>
<dbReference type="GO" id="GO:0006265">
    <property type="term" value="P:DNA topological change"/>
    <property type="evidence" value="ECO:0007669"/>
    <property type="project" value="UniProtKB-UniRule"/>
</dbReference>
<reference evidence="12" key="1">
    <citation type="submission" date="2016-10" db="EMBL/GenBank/DDBJ databases">
        <authorList>
            <person name="Varghese N."/>
            <person name="Submissions S."/>
        </authorList>
    </citation>
    <scope>NUCLEOTIDE SEQUENCE [LARGE SCALE GENOMIC DNA]</scope>
    <source>
        <strain evidence="12">DSM 17101</strain>
    </source>
</reference>
<dbReference type="Gene3D" id="3.90.199.10">
    <property type="entry name" value="Topoisomerase II, domain 5"/>
    <property type="match status" value="1"/>
</dbReference>
<evidence type="ECO:0000256" key="2">
    <source>
        <dbReference type="ARBA" id="ARBA00022475"/>
    </source>
</evidence>
<evidence type="ECO:0000256" key="7">
    <source>
        <dbReference type="HAMAP-Rule" id="MF_00936"/>
    </source>
</evidence>
<evidence type="ECO:0000259" key="10">
    <source>
        <dbReference type="PROSITE" id="PS52040"/>
    </source>
</evidence>
<dbReference type="InterPro" id="IPR035516">
    <property type="entry name" value="Gyrase/topoIV_suA_C"/>
</dbReference>
<feature type="coiled-coil region" evidence="9">
    <location>
        <begin position="464"/>
        <end position="501"/>
    </location>
</feature>
<proteinExistence type="inferred from homology"/>
<dbReference type="InterPro" id="IPR013757">
    <property type="entry name" value="Topo_IIA_A_a_sf"/>
</dbReference>
<feature type="domain" description="Topo IIA-type catalytic" evidence="10">
    <location>
        <begin position="43"/>
        <end position="536"/>
    </location>
</feature>
<dbReference type="GO" id="GO:0007059">
    <property type="term" value="P:chromosome segregation"/>
    <property type="evidence" value="ECO:0007669"/>
    <property type="project" value="UniProtKB-UniRule"/>
</dbReference>
<feature type="site" description="Interaction with DNA" evidence="7">
    <location>
        <position position="94"/>
    </location>
</feature>
<dbReference type="OrthoDB" id="9806486at2"/>
<keyword evidence="6 7" id="KW-0413">Isomerase</keyword>
<gene>
    <name evidence="7" type="primary">parC</name>
    <name evidence="11" type="ORF">SAMN04489708_10158</name>
</gene>
<feature type="active site" description="O-(5'-phospho-DNA)-tyrosine intermediate" evidence="7 8">
    <location>
        <position position="138"/>
    </location>
</feature>
<keyword evidence="9" id="KW-0175">Coiled coil</keyword>
<dbReference type="SUPFAM" id="SSF101904">
    <property type="entry name" value="GyrA/ParC C-terminal domain-like"/>
    <property type="match status" value="1"/>
</dbReference>
<keyword evidence="4 7" id="KW-0238">DNA-binding</keyword>
<dbReference type="InterPro" id="IPR006691">
    <property type="entry name" value="GyrA/parC_rep"/>
</dbReference>
<dbReference type="PROSITE" id="PS52040">
    <property type="entry name" value="TOPO_IIA"/>
    <property type="match status" value="1"/>
</dbReference>
<keyword evidence="5 7" id="KW-0472">Membrane</keyword>
<evidence type="ECO:0000313" key="11">
    <source>
        <dbReference type="EMBL" id="SDO50109.1"/>
    </source>
</evidence>
<organism evidence="11 12">
    <name type="scientific">Paracidovorax cattleyae</name>
    <dbReference type="NCBI Taxonomy" id="80868"/>
    <lineage>
        <taxon>Bacteria</taxon>
        <taxon>Pseudomonadati</taxon>
        <taxon>Pseudomonadota</taxon>
        <taxon>Betaproteobacteria</taxon>
        <taxon>Burkholderiales</taxon>
        <taxon>Comamonadaceae</taxon>
        <taxon>Paracidovorax</taxon>
    </lineage>
</organism>
<comment type="subunit">
    <text evidence="7">Heterotetramer composed of ParC and ParE.</text>
</comment>
<dbReference type="Gene3D" id="3.30.1360.40">
    <property type="match status" value="1"/>
</dbReference>
<keyword evidence="2 7" id="KW-1003">Cell membrane</keyword>
<name>A0A1H0K2L7_9BURK</name>
<dbReference type="GO" id="GO:0003677">
    <property type="term" value="F:DNA binding"/>
    <property type="evidence" value="ECO:0007669"/>
    <property type="project" value="UniProtKB-UniRule"/>
</dbReference>
<dbReference type="GO" id="GO:0005524">
    <property type="term" value="F:ATP binding"/>
    <property type="evidence" value="ECO:0007669"/>
    <property type="project" value="InterPro"/>
</dbReference>
<sequence>MSDNDQPTLDFSQPESGDHLGLAGYAQRAYLEYALSVVKGRALPDVCDGMKPVQRRILFAMERMGLAYGGPTRNVPAKPVKSARVVGDVLGRFHPHGDQSAYDALVRLAQDFSQRYPLIDGQGNFGSRDGDGAAAMRYTEARLTRIASLLLDEIDQGTVDFVPNYDGSTEEPRQLPARLPFALLNGASGIAVGLATEIPSHNLREVADACVALVKNPKLADEELAAMVPGPDYPGGGQIISSPGDIQDAYRTGRGSLKVRARWKIEDLARGQWQMVVTELPPGVSAQKVLEEIEELTNPKVKAGKKALSQEQTQLKATVLGVLDVVRDESSKDAPVRIVFEPKTGKVPQQELITTLLAHTSLETSAPINLTMVGLDGKPVQKSLRRMLEEWIAFRQQTIARRSQHRLAKVLDRIHILEGRQTVLLNIDEVIAIIRASDEPKAALMARFHLSDRQAEDILEIRLRQLARLEAIKIEQELKELREEQGKLEDILANLASLRRLMVKEIEADAKQFADARRTLIQADKRATAEVKVVDEPVTVVVSQKGWVRARQGHGHDAGTFAFKSGDALYGTFECRTVDTLIAFGSNGRVYSVAVSQLPGARGDGQPITTLIDLEAGTQPVHYFAGPANAALLLAGSGGYGFIAAVEHMTARNRGGKAFVSLGEGEQLCRPSHAAFTSGSQALAPATHVCCASTGGRILTFEITELKQMANGGRGLMLIDLEPKDTLAGAAAYTRSVRIAGVGRGGKERDETLEIRSLNNARFPRGRKGKAADLGFKPNAVQRVE</sequence>
<accession>A0A1H0K2L7</accession>
<feature type="site" description="Transition state stabilizer" evidence="7">
    <location>
        <position position="137"/>
    </location>
</feature>
<dbReference type="Gene3D" id="2.120.10.90">
    <property type="entry name" value="DNA gyrase/topoisomerase IV, subunit A, C-terminal"/>
    <property type="match status" value="1"/>
</dbReference>
<comment type="subcellular location">
    <subcellularLocation>
        <location evidence="7">Cell membrane</location>
        <topology evidence="7">Peripheral membrane protein</topology>
    </subcellularLocation>
</comment>
<feature type="site" description="Interaction with DNA" evidence="7">
    <location>
        <position position="96"/>
    </location>
</feature>
<comment type="similarity">
    <text evidence="7">Belongs to the type II topoisomerase GyrA/ParC subunit family. ParC type 1 subfamily.</text>
</comment>
<dbReference type="InterPro" id="IPR050220">
    <property type="entry name" value="Type_II_DNA_Topoisomerases"/>
</dbReference>
<dbReference type="FunFam" id="1.10.268.10:FF:000001">
    <property type="entry name" value="DNA gyrase subunit A"/>
    <property type="match status" value="1"/>
</dbReference>
<protein>
    <recommendedName>
        <fullName evidence="7">DNA topoisomerase 4 subunit A</fullName>
        <ecNumber evidence="7">5.6.2.2</ecNumber>
    </recommendedName>
    <alternativeName>
        <fullName evidence="7">Topoisomerase IV subunit A</fullName>
    </alternativeName>
</protein>
<dbReference type="HAMAP" id="MF_00936">
    <property type="entry name" value="ParC_type1"/>
    <property type="match status" value="1"/>
</dbReference>
<dbReference type="NCBIfam" id="TIGR01062">
    <property type="entry name" value="parC_Gneg"/>
    <property type="match status" value="1"/>
</dbReference>
<dbReference type="GO" id="GO:0005694">
    <property type="term" value="C:chromosome"/>
    <property type="evidence" value="ECO:0007669"/>
    <property type="project" value="InterPro"/>
</dbReference>
<dbReference type="SMART" id="SM00434">
    <property type="entry name" value="TOP4c"/>
    <property type="match status" value="1"/>
</dbReference>
<evidence type="ECO:0000256" key="6">
    <source>
        <dbReference type="ARBA" id="ARBA00023235"/>
    </source>
</evidence>
<evidence type="ECO:0000256" key="9">
    <source>
        <dbReference type="SAM" id="Coils"/>
    </source>
</evidence>
<dbReference type="GO" id="GO:0005737">
    <property type="term" value="C:cytoplasm"/>
    <property type="evidence" value="ECO:0007669"/>
    <property type="project" value="TreeGrafter"/>
</dbReference>
<comment type="catalytic activity">
    <reaction evidence="1 7 8">
        <text>ATP-dependent breakage, passage and rejoining of double-stranded DNA.</text>
        <dbReference type="EC" id="5.6.2.2"/>
    </reaction>
</comment>
<dbReference type="Proteomes" id="UP000199317">
    <property type="component" value="Unassembled WGS sequence"/>
</dbReference>
<dbReference type="RefSeq" id="WP_092831722.1">
    <property type="nucleotide sequence ID" value="NZ_CP028290.1"/>
</dbReference>
<evidence type="ECO:0000256" key="5">
    <source>
        <dbReference type="ARBA" id="ARBA00023136"/>
    </source>
</evidence>
<evidence type="ECO:0000256" key="1">
    <source>
        <dbReference type="ARBA" id="ARBA00000185"/>
    </source>
</evidence>
<dbReference type="GO" id="GO:0003918">
    <property type="term" value="F:DNA topoisomerase type II (double strand cut, ATP-hydrolyzing) activity"/>
    <property type="evidence" value="ECO:0007669"/>
    <property type="project" value="UniProtKB-UniRule"/>
</dbReference>
<dbReference type="EC" id="5.6.2.2" evidence="7"/>
<dbReference type="Pfam" id="PF00521">
    <property type="entry name" value="DNA_topoisoIV"/>
    <property type="match status" value="1"/>
</dbReference>
<dbReference type="PANTHER" id="PTHR43493:SF1">
    <property type="entry name" value="DNA TOPOISOMERASE 4 SUBUNIT A"/>
    <property type="match status" value="1"/>
</dbReference>